<keyword evidence="1" id="KW-0812">Transmembrane</keyword>
<dbReference type="AlphaFoldDB" id="A0AAW5ICX6"/>
<dbReference type="Pfam" id="PF24073">
    <property type="entry name" value="DUF7365"/>
    <property type="match status" value="1"/>
</dbReference>
<sequence length="94" mass="11240">MQKFFIDNAKMITGIFIFLVGLYVQHEMNTQRIDELEVQYKQIDSRMDQQYQKIDAIKLDKSVFEATVKQFSTMSDDIREIRNDLKEVLKDKSR</sequence>
<proteinExistence type="predicted"/>
<keyword evidence="1" id="KW-0472">Membrane</keyword>
<dbReference type="EMBL" id="JANDWU010000012">
    <property type="protein sequence ID" value="MCP9549475.1"/>
    <property type="molecule type" value="Genomic_DNA"/>
</dbReference>
<keyword evidence="1" id="KW-1133">Transmembrane helix</keyword>
<gene>
    <name evidence="3" type="ORF">NNC68_08305</name>
</gene>
<dbReference type="Proteomes" id="UP001205506">
    <property type="component" value="Unassembled WGS sequence"/>
</dbReference>
<evidence type="ECO:0000256" key="1">
    <source>
        <dbReference type="SAM" id="Phobius"/>
    </source>
</evidence>
<feature type="transmembrane region" description="Helical" evidence="1">
    <location>
        <begin position="6"/>
        <end position="24"/>
    </location>
</feature>
<evidence type="ECO:0000259" key="2">
    <source>
        <dbReference type="Pfam" id="PF24073"/>
    </source>
</evidence>
<name>A0AAW5ICX6_9BACT</name>
<accession>A0AAW5ICX6</accession>
<evidence type="ECO:0000313" key="4">
    <source>
        <dbReference type="Proteomes" id="UP001205506"/>
    </source>
</evidence>
<reference evidence="3" key="1">
    <citation type="submission" date="2022-07" db="EMBL/GenBank/DDBJ databases">
        <title>Prevotella copri.</title>
        <authorList>
            <person name="Yang C."/>
        </authorList>
    </citation>
    <scope>NUCLEOTIDE SEQUENCE</scope>
    <source>
        <strain evidence="3">HF1805</strain>
    </source>
</reference>
<feature type="domain" description="DUF7365" evidence="2">
    <location>
        <begin position="12"/>
        <end position="90"/>
    </location>
</feature>
<organism evidence="3 4">
    <name type="scientific">Segatella copri</name>
    <dbReference type="NCBI Taxonomy" id="165179"/>
    <lineage>
        <taxon>Bacteria</taxon>
        <taxon>Pseudomonadati</taxon>
        <taxon>Bacteroidota</taxon>
        <taxon>Bacteroidia</taxon>
        <taxon>Bacteroidales</taxon>
        <taxon>Prevotellaceae</taxon>
        <taxon>Segatella</taxon>
    </lineage>
</organism>
<evidence type="ECO:0000313" key="3">
    <source>
        <dbReference type="EMBL" id="MCP9549475.1"/>
    </source>
</evidence>
<dbReference type="InterPro" id="IPR055789">
    <property type="entry name" value="DUF7365"/>
</dbReference>
<dbReference type="RefSeq" id="WP_254969961.1">
    <property type="nucleotide sequence ID" value="NZ_JANDWU010000012.1"/>
</dbReference>
<comment type="caution">
    <text evidence="3">The sequence shown here is derived from an EMBL/GenBank/DDBJ whole genome shotgun (WGS) entry which is preliminary data.</text>
</comment>
<protein>
    <recommendedName>
        <fullName evidence="2">DUF7365 domain-containing protein</fullName>
    </recommendedName>
</protein>